<evidence type="ECO:0000256" key="3">
    <source>
        <dbReference type="ARBA" id="ARBA00022491"/>
    </source>
</evidence>
<dbReference type="InterPro" id="IPR033389">
    <property type="entry name" value="AUX/IAA_dom"/>
</dbReference>
<dbReference type="InterPro" id="IPR053793">
    <property type="entry name" value="PB1-like"/>
</dbReference>
<organism evidence="10 11">
    <name type="scientific">Brassica napus</name>
    <name type="common">Rape</name>
    <dbReference type="NCBI Taxonomy" id="3708"/>
    <lineage>
        <taxon>Eukaryota</taxon>
        <taxon>Viridiplantae</taxon>
        <taxon>Streptophyta</taxon>
        <taxon>Embryophyta</taxon>
        <taxon>Tracheophyta</taxon>
        <taxon>Spermatophyta</taxon>
        <taxon>Magnoliopsida</taxon>
        <taxon>eudicotyledons</taxon>
        <taxon>Gunneridae</taxon>
        <taxon>Pentapetalae</taxon>
        <taxon>rosids</taxon>
        <taxon>malvids</taxon>
        <taxon>Brassicales</taxon>
        <taxon>Brassicaceae</taxon>
        <taxon>Brassiceae</taxon>
        <taxon>Brassica</taxon>
    </lineage>
</organism>
<proteinExistence type="inferred from homology"/>
<evidence type="ECO:0000256" key="8">
    <source>
        <dbReference type="RuleBase" id="RU004549"/>
    </source>
</evidence>
<keyword evidence="11" id="KW-1185">Reference proteome</keyword>
<dbReference type="PANTHER" id="PTHR31734:SF255">
    <property type="entry name" value="AUXIN-RESPONSIVE PROTEIN IAA34"/>
    <property type="match status" value="1"/>
</dbReference>
<keyword evidence="4 8" id="KW-0805">Transcription regulation</keyword>
<comment type="caution">
    <text evidence="10">The sequence shown here is derived from an EMBL/GenBank/DDBJ whole genome shotgun (WGS) entry which is preliminary data.</text>
</comment>
<keyword evidence="6 8" id="KW-0539">Nucleus</keyword>
<feature type="domain" description="PB1" evidence="9">
    <location>
        <begin position="1"/>
        <end position="82"/>
    </location>
</feature>
<sequence length="87" mass="10224">MDGFVVGRKVCVLDHGGHSTLAHQLEDMFGMQSVTGLRLFERESEFSLVYKDKEGTWRNAEDVSWKELVENVERLRITRRNDFLLFF</sequence>
<reference evidence="10 11" key="1">
    <citation type="submission" date="2021-05" db="EMBL/GenBank/DDBJ databases">
        <title>Genome Assembly of Synthetic Allotetraploid Brassica napus Reveals Homoeologous Exchanges between Subgenomes.</title>
        <authorList>
            <person name="Davis J.T."/>
        </authorList>
    </citation>
    <scope>NUCLEOTIDE SEQUENCE [LARGE SCALE GENOMIC DNA]</scope>
    <source>
        <strain evidence="11">cv. Da-Ae</strain>
        <tissue evidence="10">Seedling</tissue>
    </source>
</reference>
<evidence type="ECO:0000313" key="11">
    <source>
        <dbReference type="Proteomes" id="UP000824890"/>
    </source>
</evidence>
<dbReference type="InterPro" id="IPR003311">
    <property type="entry name" value="AUX_IAA"/>
</dbReference>
<dbReference type="Gene3D" id="3.10.20.90">
    <property type="entry name" value="Phosphatidylinositol 3-kinase Catalytic Subunit, Chain A, domain 1"/>
    <property type="match status" value="1"/>
</dbReference>
<keyword evidence="7 8" id="KW-0927">Auxin signaling pathway</keyword>
<dbReference type="PANTHER" id="PTHR31734">
    <property type="entry name" value="AUXIN-RESPONSIVE PROTEIN IAA17"/>
    <property type="match status" value="1"/>
</dbReference>
<evidence type="ECO:0000256" key="1">
    <source>
        <dbReference type="ARBA" id="ARBA00004123"/>
    </source>
</evidence>
<dbReference type="EMBL" id="JAGKQM010000006">
    <property type="protein sequence ID" value="KAH0921547.1"/>
    <property type="molecule type" value="Genomic_DNA"/>
</dbReference>
<dbReference type="Proteomes" id="UP000824890">
    <property type="component" value="Unassembled WGS sequence"/>
</dbReference>
<evidence type="ECO:0000256" key="7">
    <source>
        <dbReference type="ARBA" id="ARBA00023294"/>
    </source>
</evidence>
<keyword evidence="5 8" id="KW-0804">Transcription</keyword>
<accession>A0ABQ8CXN4</accession>
<dbReference type="PROSITE" id="PS51745">
    <property type="entry name" value="PB1"/>
    <property type="match status" value="1"/>
</dbReference>
<protein>
    <recommendedName>
        <fullName evidence="8">Auxin-responsive protein</fullName>
    </recommendedName>
</protein>
<comment type="function">
    <text evidence="8">Aux/IAA proteins are short-lived transcriptional factors that function as repressors of early auxin response genes at low auxin concentrations.</text>
</comment>
<evidence type="ECO:0000256" key="2">
    <source>
        <dbReference type="ARBA" id="ARBA00006728"/>
    </source>
</evidence>
<keyword evidence="3 8" id="KW-0678">Repressor</keyword>
<evidence type="ECO:0000313" key="10">
    <source>
        <dbReference type="EMBL" id="KAH0921547.1"/>
    </source>
</evidence>
<comment type="subcellular location">
    <subcellularLocation>
        <location evidence="1 8">Nucleus</location>
    </subcellularLocation>
</comment>
<evidence type="ECO:0000256" key="4">
    <source>
        <dbReference type="ARBA" id="ARBA00023015"/>
    </source>
</evidence>
<evidence type="ECO:0000256" key="5">
    <source>
        <dbReference type="ARBA" id="ARBA00023163"/>
    </source>
</evidence>
<evidence type="ECO:0000256" key="6">
    <source>
        <dbReference type="ARBA" id="ARBA00023242"/>
    </source>
</evidence>
<comment type="subunit">
    <text evidence="8">Homodimers and heterodimers.</text>
</comment>
<dbReference type="Pfam" id="PF02309">
    <property type="entry name" value="AUX_IAA"/>
    <property type="match status" value="1"/>
</dbReference>
<name>A0ABQ8CXN4_BRANA</name>
<gene>
    <name evidence="10" type="ORF">HID58_021565</name>
</gene>
<evidence type="ECO:0000259" key="9">
    <source>
        <dbReference type="PROSITE" id="PS51745"/>
    </source>
</evidence>
<comment type="similarity">
    <text evidence="2 8">Belongs to the Aux/IAA family.</text>
</comment>